<keyword evidence="2" id="KW-0812">Transmembrane</keyword>
<evidence type="ECO:0000259" key="3">
    <source>
        <dbReference type="Pfam" id="PF13205"/>
    </source>
</evidence>
<organism evidence="4">
    <name type="scientific">termite gut metagenome</name>
    <dbReference type="NCBI Taxonomy" id="433724"/>
    <lineage>
        <taxon>unclassified sequences</taxon>
        <taxon>metagenomes</taxon>
        <taxon>organismal metagenomes</taxon>
    </lineage>
</organism>
<accession>A0A5J4QJK0</accession>
<comment type="caution">
    <text evidence="4">The sequence shown here is derived from an EMBL/GenBank/DDBJ whole genome shotgun (WGS) entry which is preliminary data.</text>
</comment>
<sequence length="306" mass="33345">MTEGKKHNINRYAGIAARVAVLVLVLYSCASIGRPEGGAIDETPPRFIGSAPVAGALNSKRTRITLEFDEYIKLEGVNEKVIVSPPQVQRPEIKPAGKKININLLDSLRENATYIIDFSDAISDNNEGNPLGNFAFTFSTGEAIDTLVVSGVLLAASDLEPVKGMLIGLHADLADSAFTSFPFDRVSRTDSRGRFSIKGIAPGAYRLFGLMDADQNFMFSQKSEAIAFLDSLVIPRFEERSRKDTITTSQDSPSPLERGWGEADTIIVYDPDVITDLAGTYTTAEGSYRYWLSTGVIVPFSGYKIN</sequence>
<evidence type="ECO:0000256" key="2">
    <source>
        <dbReference type="SAM" id="Phobius"/>
    </source>
</evidence>
<dbReference type="Pfam" id="PF13205">
    <property type="entry name" value="Big_5"/>
    <property type="match status" value="1"/>
</dbReference>
<dbReference type="InterPro" id="IPR032812">
    <property type="entry name" value="SbsA_Ig"/>
</dbReference>
<dbReference type="PROSITE" id="PS51257">
    <property type="entry name" value="PROKAR_LIPOPROTEIN"/>
    <property type="match status" value="1"/>
</dbReference>
<feature type="domain" description="SbsA Ig-like" evidence="3">
    <location>
        <begin position="41"/>
        <end position="140"/>
    </location>
</feature>
<keyword evidence="2" id="KW-0472">Membrane</keyword>
<reference evidence="4" key="1">
    <citation type="submission" date="2019-03" db="EMBL/GenBank/DDBJ databases">
        <title>Single cell metagenomics reveals metabolic interactions within the superorganism composed of flagellate Streblomastix strix and complex community of Bacteroidetes bacteria on its surface.</title>
        <authorList>
            <person name="Treitli S.C."/>
            <person name="Kolisko M."/>
            <person name="Husnik F."/>
            <person name="Keeling P."/>
            <person name="Hampl V."/>
        </authorList>
    </citation>
    <scope>NUCLEOTIDE SEQUENCE</scope>
    <source>
        <strain evidence="4">STM</strain>
    </source>
</reference>
<protein>
    <recommendedName>
        <fullName evidence="3">SbsA Ig-like domain-containing protein</fullName>
    </recommendedName>
</protein>
<keyword evidence="1" id="KW-0732">Signal</keyword>
<evidence type="ECO:0000256" key="1">
    <source>
        <dbReference type="ARBA" id="ARBA00022729"/>
    </source>
</evidence>
<name>A0A5J4QJK0_9ZZZZ</name>
<dbReference type="AlphaFoldDB" id="A0A5J4QJK0"/>
<dbReference type="EMBL" id="SNRY01003409">
    <property type="protein sequence ID" value="KAA6321084.1"/>
    <property type="molecule type" value="Genomic_DNA"/>
</dbReference>
<keyword evidence="2" id="KW-1133">Transmembrane helix</keyword>
<feature type="transmembrane region" description="Helical" evidence="2">
    <location>
        <begin position="12"/>
        <end position="33"/>
    </location>
</feature>
<evidence type="ECO:0000313" key="4">
    <source>
        <dbReference type="EMBL" id="KAA6321084.1"/>
    </source>
</evidence>
<feature type="non-terminal residue" evidence="4">
    <location>
        <position position="306"/>
    </location>
</feature>
<proteinExistence type="predicted"/>
<gene>
    <name evidence="4" type="ORF">EZS27_029222</name>
</gene>